<dbReference type="SUPFAM" id="SSF51679">
    <property type="entry name" value="Bacterial luciferase-like"/>
    <property type="match status" value="1"/>
</dbReference>
<proteinExistence type="predicted"/>
<dbReference type="Gene3D" id="3.20.20.30">
    <property type="entry name" value="Luciferase-like domain"/>
    <property type="match status" value="1"/>
</dbReference>
<dbReference type="GO" id="GO:0016705">
    <property type="term" value="F:oxidoreductase activity, acting on paired donors, with incorporation or reduction of molecular oxygen"/>
    <property type="evidence" value="ECO:0007669"/>
    <property type="project" value="InterPro"/>
</dbReference>
<accession>A0A1R4ISF7</accession>
<dbReference type="Proteomes" id="UP000196230">
    <property type="component" value="Unassembled WGS sequence"/>
</dbReference>
<gene>
    <name evidence="3" type="ORF">FM125_04210</name>
</gene>
<protein>
    <submittedName>
        <fullName evidence="3">Luciferase family protein</fullName>
    </submittedName>
</protein>
<sequence length="328" mass="35407">MTALPISMLDLATVKPGRTVAEALSESVQLTQAAEEQGFTRVWFAEHHNMPGIASSATAVLLAHVATQTSTIRLGSGGVMLPNHSPLVIAEQFGTLAELHPGRIDLGLGRAPGTDQRTLQALRRSPDAAEDFPQDVLELQGYLRGESRLHGVDAYPGKGTDVPLHILGSSAFGAQLAARLGLPYAFASHFAPDMLEHAARIYRETFQPSEQLAEPHFMAAMNVVAADTEEQARAEYEHALRLRVQMLVGRGRDYTDQELDLLMDSPAAAQVIRMVRHTAVGTGEQAATHVRDFAAQSGADEVMVTAMAPSLTVRRRTVELLGEHVVRG</sequence>
<dbReference type="NCBIfam" id="TIGR03558">
    <property type="entry name" value="oxido_grp_1"/>
    <property type="match status" value="1"/>
</dbReference>
<dbReference type="AlphaFoldDB" id="A0A1R4ISF7"/>
<reference evidence="3 4" key="1">
    <citation type="submission" date="2017-02" db="EMBL/GenBank/DDBJ databases">
        <authorList>
            <person name="Peterson S.W."/>
        </authorList>
    </citation>
    <scope>NUCLEOTIDE SEQUENCE [LARGE SCALE GENOMIC DNA]</scope>
    <source>
        <strain evidence="3 4">2B3F</strain>
    </source>
</reference>
<evidence type="ECO:0000313" key="4">
    <source>
        <dbReference type="Proteomes" id="UP000196230"/>
    </source>
</evidence>
<evidence type="ECO:0000313" key="3">
    <source>
        <dbReference type="EMBL" id="SJN22624.1"/>
    </source>
</evidence>
<dbReference type="FunFam" id="3.20.20.30:FF:000002">
    <property type="entry name" value="LLM class flavin-dependent oxidoreductase"/>
    <property type="match status" value="1"/>
</dbReference>
<organism evidence="3 4">
    <name type="scientific">Micrococcus lylae</name>
    <dbReference type="NCBI Taxonomy" id="1273"/>
    <lineage>
        <taxon>Bacteria</taxon>
        <taxon>Bacillati</taxon>
        <taxon>Actinomycetota</taxon>
        <taxon>Actinomycetes</taxon>
        <taxon>Micrococcales</taxon>
        <taxon>Micrococcaceae</taxon>
        <taxon>Micrococcus</taxon>
    </lineage>
</organism>
<dbReference type="RefSeq" id="WP_087133744.1">
    <property type="nucleotide sequence ID" value="NZ_FUKP01000025.1"/>
</dbReference>
<dbReference type="Pfam" id="PF00296">
    <property type="entry name" value="Bac_luciferase"/>
    <property type="match status" value="1"/>
</dbReference>
<evidence type="ECO:0000256" key="1">
    <source>
        <dbReference type="ARBA" id="ARBA00007789"/>
    </source>
</evidence>
<dbReference type="InterPro" id="IPR011251">
    <property type="entry name" value="Luciferase-like_dom"/>
</dbReference>
<name>A0A1R4ISF7_9MICC</name>
<comment type="similarity">
    <text evidence="1">To bacterial alkanal monooxygenase alpha and beta chains.</text>
</comment>
<dbReference type="EMBL" id="FUKP01000025">
    <property type="protein sequence ID" value="SJN22624.1"/>
    <property type="molecule type" value="Genomic_DNA"/>
</dbReference>
<dbReference type="GO" id="GO:0005829">
    <property type="term" value="C:cytosol"/>
    <property type="evidence" value="ECO:0007669"/>
    <property type="project" value="TreeGrafter"/>
</dbReference>
<feature type="domain" description="Luciferase-like" evidence="2">
    <location>
        <begin position="8"/>
        <end position="300"/>
    </location>
</feature>
<dbReference type="InterPro" id="IPR036661">
    <property type="entry name" value="Luciferase-like_sf"/>
</dbReference>
<evidence type="ECO:0000259" key="2">
    <source>
        <dbReference type="Pfam" id="PF00296"/>
    </source>
</evidence>
<dbReference type="PANTHER" id="PTHR30137:SF6">
    <property type="entry name" value="LUCIFERASE-LIKE MONOOXYGENASE"/>
    <property type="match status" value="1"/>
</dbReference>
<dbReference type="PANTHER" id="PTHR30137">
    <property type="entry name" value="LUCIFERASE-LIKE MONOOXYGENASE"/>
    <property type="match status" value="1"/>
</dbReference>
<dbReference type="InterPro" id="IPR019949">
    <property type="entry name" value="CmoO-like"/>
</dbReference>
<dbReference type="InterPro" id="IPR050766">
    <property type="entry name" value="Bact_Lucif_Oxidored"/>
</dbReference>